<sequence length="143" mass="16526">MEKGNFYRTRDPDEALVCFVLFSVVMMVQYLYVPGAHEYHAIGHTVANYVDVVSQQHPFWNRSLGSDYFMFSCHDWAFSVSVAVKDIPNLKTTLMGISQNQYLRLHRRVKQVQRHFVINGTSKRVYNWIVKAGPVGLLGLDWA</sequence>
<proteinExistence type="predicted"/>
<comment type="caution">
    <text evidence="1">The sequence shown here is derived from an EMBL/GenBank/DDBJ whole genome shotgun (WGS) entry which is preliminary data.</text>
</comment>
<evidence type="ECO:0000313" key="1">
    <source>
        <dbReference type="EMBL" id="KAI8552234.1"/>
    </source>
</evidence>
<evidence type="ECO:0000313" key="2">
    <source>
        <dbReference type="Proteomes" id="UP001062846"/>
    </source>
</evidence>
<organism evidence="1 2">
    <name type="scientific">Rhododendron molle</name>
    <name type="common">Chinese azalea</name>
    <name type="synonym">Azalea mollis</name>
    <dbReference type="NCBI Taxonomy" id="49168"/>
    <lineage>
        <taxon>Eukaryota</taxon>
        <taxon>Viridiplantae</taxon>
        <taxon>Streptophyta</taxon>
        <taxon>Embryophyta</taxon>
        <taxon>Tracheophyta</taxon>
        <taxon>Spermatophyta</taxon>
        <taxon>Magnoliopsida</taxon>
        <taxon>eudicotyledons</taxon>
        <taxon>Gunneridae</taxon>
        <taxon>Pentapetalae</taxon>
        <taxon>asterids</taxon>
        <taxon>Ericales</taxon>
        <taxon>Ericaceae</taxon>
        <taxon>Ericoideae</taxon>
        <taxon>Rhodoreae</taxon>
        <taxon>Rhododendron</taxon>
    </lineage>
</organism>
<gene>
    <name evidence="1" type="ORF">RHMOL_Rhmol06G0250700</name>
</gene>
<protein>
    <submittedName>
        <fullName evidence="1">Uncharacterized protein</fullName>
    </submittedName>
</protein>
<reference evidence="1" key="1">
    <citation type="submission" date="2022-02" db="EMBL/GenBank/DDBJ databases">
        <title>Plant Genome Project.</title>
        <authorList>
            <person name="Zhang R.-G."/>
        </authorList>
    </citation>
    <scope>NUCLEOTIDE SEQUENCE</scope>
    <source>
        <strain evidence="1">AT1</strain>
    </source>
</reference>
<accession>A0ACC0NHF9</accession>
<keyword evidence="2" id="KW-1185">Reference proteome</keyword>
<name>A0ACC0NHF9_RHOML</name>
<dbReference type="Proteomes" id="UP001062846">
    <property type="component" value="Chromosome 6"/>
</dbReference>
<dbReference type="EMBL" id="CM046393">
    <property type="protein sequence ID" value="KAI8552234.1"/>
    <property type="molecule type" value="Genomic_DNA"/>
</dbReference>